<dbReference type="GO" id="GO:0004497">
    <property type="term" value="F:monooxygenase activity"/>
    <property type="evidence" value="ECO:0007669"/>
    <property type="project" value="UniProtKB-KW"/>
</dbReference>
<keyword evidence="9" id="KW-1185">Reference proteome</keyword>
<dbReference type="EMBL" id="JAPWIS010000017">
    <property type="protein sequence ID" value="MCZ4587556.1"/>
    <property type="molecule type" value="Genomic_DNA"/>
</dbReference>
<keyword evidence="8" id="KW-0614">Plasmid</keyword>
<evidence type="ECO:0000313" key="7">
    <source>
        <dbReference type="EMBL" id="MCZ4587556.1"/>
    </source>
</evidence>
<evidence type="ECO:0000256" key="1">
    <source>
        <dbReference type="ARBA" id="ARBA00010617"/>
    </source>
</evidence>
<comment type="similarity">
    <text evidence="1">Belongs to the cytochrome P450 family.</text>
</comment>
<keyword evidence="4" id="KW-0560">Oxidoreductase</keyword>
<dbReference type="GO" id="GO:0005506">
    <property type="term" value="F:iron ion binding"/>
    <property type="evidence" value="ECO:0007669"/>
    <property type="project" value="InterPro"/>
</dbReference>
<evidence type="ECO:0000256" key="4">
    <source>
        <dbReference type="ARBA" id="ARBA00023002"/>
    </source>
</evidence>
<reference evidence="7" key="1">
    <citation type="submission" date="2022-12" db="EMBL/GenBank/DDBJ databases">
        <authorList>
            <person name="Krivoruchko A.V."/>
            <person name="Elkin A."/>
        </authorList>
    </citation>
    <scope>NUCLEOTIDE SEQUENCE</scope>
    <source>
        <strain evidence="7">IEGM 249</strain>
    </source>
</reference>
<geneLocation type="plasmid" evidence="8 10">
    <name>pRho-VOC14-C342</name>
</geneLocation>
<dbReference type="Proteomes" id="UP001066327">
    <property type="component" value="Unassembled WGS sequence"/>
</dbReference>
<proteinExistence type="inferred from homology"/>
<dbReference type="PRINTS" id="PR00359">
    <property type="entry name" value="BP450"/>
</dbReference>
<keyword evidence="2" id="KW-0349">Heme</keyword>
<sequence length="297" mass="32556">MTSTVAAVSSEADLFSDAALSNPYPLWETLQDLGPAVHLTRHNMWLLTRYEQVRAALDDRQGFSSDAGIGLNEHFNRSWASALICLDPPEHGPQRTLFTERLSPRALRPLATTLEARVDAMVEQLVRRGECDAVRDLARGAPVDVIMDLIGWPQDGREMLLSMAAGWFDSAGPDNARTRRAAPRVESLIAYLHDVVRSGTLTSSGFASTMIEAHRRGELPLTAAVGLLCGYVVATFETTINAICSGIWLFATNPEQWALIRAGEVPVHGAVAEVLRMEAPVQYFSRSTRARSISVGW</sequence>
<accession>A0AAX3YTH7</accession>
<dbReference type="Proteomes" id="UP001231166">
    <property type="component" value="Plasmid pRho-VOC14-C342"/>
</dbReference>
<keyword evidence="3" id="KW-0479">Metal-binding</keyword>
<evidence type="ECO:0000313" key="10">
    <source>
        <dbReference type="Proteomes" id="UP001231166"/>
    </source>
</evidence>
<dbReference type="GO" id="GO:0016705">
    <property type="term" value="F:oxidoreductase activity, acting on paired donors, with incorporation or reduction of molecular oxygen"/>
    <property type="evidence" value="ECO:0007669"/>
    <property type="project" value="InterPro"/>
</dbReference>
<evidence type="ECO:0000256" key="3">
    <source>
        <dbReference type="ARBA" id="ARBA00022723"/>
    </source>
</evidence>
<evidence type="ECO:0000256" key="2">
    <source>
        <dbReference type="ARBA" id="ARBA00022617"/>
    </source>
</evidence>
<evidence type="ECO:0000256" key="6">
    <source>
        <dbReference type="ARBA" id="ARBA00023033"/>
    </source>
</evidence>
<dbReference type="Gene3D" id="1.10.630.10">
    <property type="entry name" value="Cytochrome P450"/>
    <property type="match status" value="1"/>
</dbReference>
<dbReference type="GO" id="GO:0020037">
    <property type="term" value="F:heme binding"/>
    <property type="evidence" value="ECO:0007669"/>
    <property type="project" value="InterPro"/>
</dbReference>
<dbReference type="PANTHER" id="PTHR46696:SF1">
    <property type="entry name" value="CYTOCHROME P450 YJIB-RELATED"/>
    <property type="match status" value="1"/>
</dbReference>
<keyword evidence="6" id="KW-0503">Monooxygenase</keyword>
<organism evidence="8 10">
    <name type="scientific">Rhodococcus opacus</name>
    <name type="common">Nocardia opaca</name>
    <dbReference type="NCBI Taxonomy" id="37919"/>
    <lineage>
        <taxon>Bacteria</taxon>
        <taxon>Bacillati</taxon>
        <taxon>Actinomycetota</taxon>
        <taxon>Actinomycetes</taxon>
        <taxon>Mycobacteriales</taxon>
        <taxon>Nocardiaceae</taxon>
        <taxon>Rhodococcus</taxon>
    </lineage>
</organism>
<gene>
    <name evidence="7" type="ORF">O4328_28375</name>
    <name evidence="8" type="ORF">Q5707_37880</name>
</gene>
<evidence type="ECO:0000313" key="8">
    <source>
        <dbReference type="EMBL" id="WLF51442.1"/>
    </source>
</evidence>
<protein>
    <submittedName>
        <fullName evidence="8">Cytochrome P450</fullName>
    </submittedName>
</protein>
<evidence type="ECO:0000256" key="5">
    <source>
        <dbReference type="ARBA" id="ARBA00023004"/>
    </source>
</evidence>
<dbReference type="AlphaFoldDB" id="A0AAX3YTH7"/>
<dbReference type="SUPFAM" id="SSF48264">
    <property type="entry name" value="Cytochrome P450"/>
    <property type="match status" value="1"/>
</dbReference>
<name>A0AAX3YTH7_RHOOP</name>
<dbReference type="EMBL" id="CP130954">
    <property type="protein sequence ID" value="WLF51442.1"/>
    <property type="molecule type" value="Genomic_DNA"/>
</dbReference>
<dbReference type="InterPro" id="IPR002397">
    <property type="entry name" value="Cyt_P450_B"/>
</dbReference>
<dbReference type="InterPro" id="IPR036396">
    <property type="entry name" value="Cyt_P450_sf"/>
</dbReference>
<dbReference type="RefSeq" id="WP_269591909.1">
    <property type="nucleotide sequence ID" value="NZ_CP130954.1"/>
</dbReference>
<keyword evidence="5" id="KW-0408">Iron</keyword>
<dbReference type="PANTHER" id="PTHR46696">
    <property type="entry name" value="P450, PUTATIVE (EUROFUNG)-RELATED"/>
    <property type="match status" value="1"/>
</dbReference>
<evidence type="ECO:0000313" key="9">
    <source>
        <dbReference type="Proteomes" id="UP001066327"/>
    </source>
</evidence>
<reference evidence="8" key="2">
    <citation type="submission" date="2023-07" db="EMBL/GenBank/DDBJ databases">
        <title>Genomic analysis of Rhodococcus opacus VOC-14 with glycol ethers degradation activity.</title>
        <authorList>
            <person name="Narkevich D.A."/>
            <person name="Hlushen A.M."/>
            <person name="Akhremchuk A.E."/>
            <person name="Sikolenko M.A."/>
            <person name="Valentovich L.N."/>
        </authorList>
    </citation>
    <scope>NUCLEOTIDE SEQUENCE</scope>
    <source>
        <strain evidence="8">VOC-14</strain>
        <plasmid evidence="8">pRho-VOC14-C342</plasmid>
    </source>
</reference>